<feature type="region of interest" description="Disordered" evidence="2">
    <location>
        <begin position="420"/>
        <end position="555"/>
    </location>
</feature>
<dbReference type="AlphaFoldDB" id="Q2QTZ4"/>
<dbReference type="Pfam" id="PF04195">
    <property type="entry name" value="Transposase_28"/>
    <property type="match status" value="1"/>
</dbReference>
<feature type="region of interest" description="Disordered" evidence="2">
    <location>
        <begin position="305"/>
        <end position="393"/>
    </location>
</feature>
<evidence type="ECO:0000259" key="3">
    <source>
        <dbReference type="Pfam" id="PF04195"/>
    </source>
</evidence>
<dbReference type="EMBL" id="DP000011">
    <property type="protein sequence ID" value="ABA97099.1"/>
    <property type="molecule type" value="Genomic_DNA"/>
</dbReference>
<dbReference type="PANTHER" id="PTHR33026">
    <property type="entry name" value="OS06G0360600 PROTEIN"/>
    <property type="match status" value="1"/>
</dbReference>
<evidence type="ECO:0000256" key="2">
    <source>
        <dbReference type="SAM" id="MobiDB-lite"/>
    </source>
</evidence>
<evidence type="ECO:0000256" key="1">
    <source>
        <dbReference type="SAM" id="Coils"/>
    </source>
</evidence>
<name>Q2QTZ4_ORYSJ</name>
<feature type="compositionally biased region" description="Polar residues" evidence="2">
    <location>
        <begin position="326"/>
        <end position="341"/>
    </location>
</feature>
<feature type="coiled-coil region" evidence="1">
    <location>
        <begin position="624"/>
        <end position="697"/>
    </location>
</feature>
<feature type="compositionally biased region" description="Polar residues" evidence="2">
    <location>
        <begin position="446"/>
        <end position="465"/>
    </location>
</feature>
<reference evidence="4" key="3">
    <citation type="submission" date="2006-01" db="EMBL/GenBank/DDBJ databases">
        <authorList>
            <person name="Buell R."/>
        </authorList>
    </citation>
    <scope>NUCLEOTIDE SEQUENCE</scope>
</reference>
<reference evidence="4" key="2">
    <citation type="submission" date="2005-04" db="EMBL/GenBank/DDBJ databases">
        <authorList>
            <person name="Buell C.R."/>
            <person name="Wing R.A."/>
            <person name="McCombie W.A."/>
            <person name="Ouyang S."/>
        </authorList>
    </citation>
    <scope>NUCLEOTIDE SEQUENCE</scope>
</reference>
<proteinExistence type="predicted"/>
<feature type="compositionally biased region" description="Polar residues" evidence="2">
    <location>
        <begin position="829"/>
        <end position="839"/>
    </location>
</feature>
<evidence type="ECO:0000313" key="4">
    <source>
        <dbReference type="EMBL" id="ABA97099.1"/>
    </source>
</evidence>
<sequence length="848" mass="93847">MAEEKESFEGQWAPSDVTEENLKEMVAHGVLPAKEIIGWRPACGEAFPSPDTHEVVVFSHFFYGGFALPTSKFFRGILSFYGISLHHLNPNSIVHIANFVHVCEAFLGIKPHFALFRRIFFLKPQPNKSKPCVVGGAGFQLRGTLSQKYFSMPFKTSNKGWHANWFYIQNPEPALPEYSCLPPVYQDTWNSLPIGDEAAQALELMDRMLKLKEQGLQGEQITRHFIKCRLAPIKERSRTAFEFDGKHDPNREEPDSLDFKIMKERMYKIFSNAIVVSYSHQLPVVPYNAFNPPPQEYVLMKSDPPITQRRSPRQHTVKGGGGPTIRSDSQPQTSNPTGQTGSRKRKLMLNDDEGDDDNKSGNKGLPNKLPKHTTPRKKLAGRPTPKIRTSSRHKPLGTILLQYASLMKIILNIERTLCRKPSDIDPTGKDPDPAVTEPSSSKDSEPTAENQPTSAHTSGDTANPSDQPPTGDQSAATETTTTQEPPTGNQSDVGPDQEIPEVEAQTTTSQGPEAGNDAMIGSSNKEQESPHAQLGTSSGPPGDDEEEIPRIKAADDSRPPILLKWWDENSQAAGIVINRQKEDEEVCQLKKALGEATRIVNRIHLRNEAKTATLEKLVPHLGTLEAVRDQLHEAKELAKKTEKELRDRIAQLQDSNFELSGSSKAQAIRMAQMEKQIEVLKRDKVELAAQRDSALKEVEDRKIKSQAQFDVLVGKIKRLEGARDEVANVATPLVQAMFLNNSGPSALDATEIFDKLRVAPDVYFKNIKKAGSMGASMALAMTKSLYPRIEIDAIDGFADGTSEEAALDLISNAQNAADKIASDVVEQFRNTDLPPSSNNSDDEKTDSD</sequence>
<reference evidence="4" key="1">
    <citation type="journal article" date="2005" name="BMC Biol.">
        <title>The sequence of rice chromosomes 11 and 12, rich in disease resistance genes and recent gene duplications.</title>
        <authorList>
            <consortium name="The rice chromosomes 11 and 12 sequencing consortia"/>
        </authorList>
    </citation>
    <scope>NUCLEOTIDE SEQUENCE [LARGE SCALE GENOMIC DNA]</scope>
</reference>
<keyword evidence="1" id="KW-0175">Coiled coil</keyword>
<accession>Q2QTZ4</accession>
<feature type="compositionally biased region" description="Basic residues" evidence="2">
    <location>
        <begin position="369"/>
        <end position="380"/>
    </location>
</feature>
<gene>
    <name evidence="4" type="ordered locus">LOC_Os12g18030</name>
</gene>
<dbReference type="PANTHER" id="PTHR33026:SF7">
    <property type="entry name" value="OS03G0100275 PROTEIN"/>
    <property type="match status" value="1"/>
</dbReference>
<feature type="compositionally biased region" description="Low complexity" evidence="2">
    <location>
        <begin position="470"/>
        <end position="488"/>
    </location>
</feature>
<organism evidence="4">
    <name type="scientific">Oryza sativa subsp. japonica</name>
    <name type="common">Rice</name>
    <dbReference type="NCBI Taxonomy" id="39947"/>
    <lineage>
        <taxon>Eukaryota</taxon>
        <taxon>Viridiplantae</taxon>
        <taxon>Streptophyta</taxon>
        <taxon>Embryophyta</taxon>
        <taxon>Tracheophyta</taxon>
        <taxon>Spermatophyta</taxon>
        <taxon>Magnoliopsida</taxon>
        <taxon>Liliopsida</taxon>
        <taxon>Poales</taxon>
        <taxon>Poaceae</taxon>
        <taxon>BOP clade</taxon>
        <taxon>Oryzoideae</taxon>
        <taxon>Oryzeae</taxon>
        <taxon>Oryzinae</taxon>
        <taxon>Oryza</taxon>
        <taxon>Oryza sativa</taxon>
    </lineage>
</organism>
<protein>
    <submittedName>
        <fullName evidence="4">Retrotransposon protein, putative, Ty3-gypsy subclass</fullName>
    </submittedName>
</protein>
<dbReference type="InterPro" id="IPR007321">
    <property type="entry name" value="Transposase_28"/>
</dbReference>
<feature type="compositionally biased region" description="Basic and acidic residues" evidence="2">
    <location>
        <begin position="420"/>
        <end position="432"/>
    </location>
</feature>
<feature type="domain" description="Transposase (putative) gypsy type" evidence="3">
    <location>
        <begin position="56"/>
        <end position="123"/>
    </location>
</feature>
<feature type="region of interest" description="Disordered" evidence="2">
    <location>
        <begin position="829"/>
        <end position="848"/>
    </location>
</feature>